<reference evidence="3" key="1">
    <citation type="submission" date="2013-08" db="EMBL/GenBank/DDBJ databases">
        <authorList>
            <person name="Mendez C."/>
            <person name="Richter M."/>
            <person name="Ferrer M."/>
            <person name="Sanchez J."/>
        </authorList>
    </citation>
    <scope>NUCLEOTIDE SEQUENCE</scope>
</reference>
<dbReference type="InterPro" id="IPR029069">
    <property type="entry name" value="HotDog_dom_sf"/>
</dbReference>
<dbReference type="NCBIfam" id="TIGR00051">
    <property type="entry name" value="YbgC/FadM family acyl-CoA thioesterase"/>
    <property type="match status" value="1"/>
</dbReference>
<accession>T1C1V8</accession>
<dbReference type="Pfam" id="PF13279">
    <property type="entry name" value="4HBT_2"/>
    <property type="match status" value="1"/>
</dbReference>
<sequence length="140" mass="15831">MSGREPRPRAYQHRVRVYYEDTDAAGVVYHTSYLRYMDRARTEWLRSRGWSVERLASELGLLFVVGAVKVRYRIPAHHDDELDVGVQVESMRPASLTIDQPVVRAGGPVICEGSIRLVAVGSDSFRPKPIPETLLRALDP</sequence>
<dbReference type="CDD" id="cd00586">
    <property type="entry name" value="4HBT"/>
    <property type="match status" value="1"/>
</dbReference>
<comment type="similarity">
    <text evidence="1">Belongs to the 4-hydroxybenzoyl-CoA thioesterase family.</text>
</comment>
<dbReference type="FunFam" id="3.10.129.10:FF:000004">
    <property type="entry name" value="Tol-pal system-associated acyl-CoA thioesterase"/>
    <property type="match status" value="1"/>
</dbReference>
<protein>
    <submittedName>
        <fullName evidence="3">Tol-pal system-associated acyl-CoA thioesterase</fullName>
    </submittedName>
</protein>
<dbReference type="PANTHER" id="PTHR31793:SF37">
    <property type="entry name" value="ACYL-COA THIOESTER HYDROLASE YBGC"/>
    <property type="match status" value="1"/>
</dbReference>
<dbReference type="GO" id="GO:0047617">
    <property type="term" value="F:fatty acyl-CoA hydrolase activity"/>
    <property type="evidence" value="ECO:0007669"/>
    <property type="project" value="TreeGrafter"/>
</dbReference>
<evidence type="ECO:0000256" key="1">
    <source>
        <dbReference type="ARBA" id="ARBA00005953"/>
    </source>
</evidence>
<dbReference type="InterPro" id="IPR014166">
    <property type="entry name" value="Tol-Pal_acyl-CoA_thioesterase"/>
</dbReference>
<dbReference type="NCBIfam" id="TIGR02799">
    <property type="entry name" value="thio_ybgC"/>
    <property type="match status" value="1"/>
</dbReference>
<dbReference type="PIRSF" id="PIRSF003230">
    <property type="entry name" value="YbgC"/>
    <property type="match status" value="1"/>
</dbReference>
<dbReference type="PROSITE" id="PS01328">
    <property type="entry name" value="4HBCOA_THIOESTERASE"/>
    <property type="match status" value="1"/>
</dbReference>
<gene>
    <name evidence="3" type="ORF">B1B_08278</name>
</gene>
<dbReference type="InterPro" id="IPR050563">
    <property type="entry name" value="4-hydroxybenzoyl-CoA_TE"/>
</dbReference>
<comment type="caution">
    <text evidence="3">The sequence shown here is derived from an EMBL/GenBank/DDBJ whole genome shotgun (WGS) entry which is preliminary data.</text>
</comment>
<dbReference type="PANTHER" id="PTHR31793">
    <property type="entry name" value="4-HYDROXYBENZOYL-COA THIOESTERASE FAMILY MEMBER"/>
    <property type="match status" value="1"/>
</dbReference>
<proteinExistence type="inferred from homology"/>
<dbReference type="InterPro" id="IPR008272">
    <property type="entry name" value="HB-CoA_thioesterase_AS"/>
</dbReference>
<evidence type="ECO:0000256" key="2">
    <source>
        <dbReference type="ARBA" id="ARBA00022801"/>
    </source>
</evidence>
<reference evidence="3" key="2">
    <citation type="journal article" date="2014" name="ISME J.">
        <title>Microbial stratification in low pH oxic and suboxic macroscopic growths along an acid mine drainage.</title>
        <authorList>
            <person name="Mendez-Garcia C."/>
            <person name="Mesa V."/>
            <person name="Sprenger R.R."/>
            <person name="Richter M."/>
            <person name="Diez M.S."/>
            <person name="Solano J."/>
            <person name="Bargiela R."/>
            <person name="Golyshina O.V."/>
            <person name="Manteca A."/>
            <person name="Ramos J.L."/>
            <person name="Gallego J.R."/>
            <person name="Llorente I."/>
            <person name="Martins Dos Santos V.A."/>
            <person name="Jensen O.N."/>
            <person name="Pelaez A.I."/>
            <person name="Sanchez J."/>
            <person name="Ferrer M."/>
        </authorList>
    </citation>
    <scope>NUCLEOTIDE SEQUENCE</scope>
</reference>
<dbReference type="SUPFAM" id="SSF54637">
    <property type="entry name" value="Thioesterase/thiol ester dehydrase-isomerase"/>
    <property type="match status" value="1"/>
</dbReference>
<dbReference type="AlphaFoldDB" id="T1C1V8"/>
<dbReference type="EMBL" id="AUZY01005387">
    <property type="protein sequence ID" value="EQD59264.1"/>
    <property type="molecule type" value="Genomic_DNA"/>
</dbReference>
<dbReference type="InterPro" id="IPR006684">
    <property type="entry name" value="YbgC/YbaW"/>
</dbReference>
<keyword evidence="2" id="KW-0378">Hydrolase</keyword>
<evidence type="ECO:0000313" key="3">
    <source>
        <dbReference type="EMBL" id="EQD59264.1"/>
    </source>
</evidence>
<organism evidence="3">
    <name type="scientific">mine drainage metagenome</name>
    <dbReference type="NCBI Taxonomy" id="410659"/>
    <lineage>
        <taxon>unclassified sequences</taxon>
        <taxon>metagenomes</taxon>
        <taxon>ecological metagenomes</taxon>
    </lineage>
</organism>
<dbReference type="Gene3D" id="3.10.129.10">
    <property type="entry name" value="Hotdog Thioesterase"/>
    <property type="match status" value="1"/>
</dbReference>
<name>T1C1V8_9ZZZZ</name>